<keyword evidence="6" id="KW-0482">Metalloprotease</keyword>
<evidence type="ECO:0000259" key="8">
    <source>
        <dbReference type="Pfam" id="PF01435"/>
    </source>
</evidence>
<dbReference type="InParanoid" id="A0A286U615"/>
<evidence type="ECO:0000256" key="6">
    <source>
        <dbReference type="ARBA" id="ARBA00023049"/>
    </source>
</evidence>
<dbReference type="Pfam" id="PF01435">
    <property type="entry name" value="Peptidase_M48"/>
    <property type="match status" value="1"/>
</dbReference>
<evidence type="ECO:0000256" key="1">
    <source>
        <dbReference type="ARBA" id="ARBA00001947"/>
    </source>
</evidence>
<evidence type="ECO:0000313" key="10">
    <source>
        <dbReference type="Proteomes" id="UP000217199"/>
    </source>
</evidence>
<dbReference type="GO" id="GO:0046872">
    <property type="term" value="F:metal ion binding"/>
    <property type="evidence" value="ECO:0007669"/>
    <property type="project" value="UniProtKB-KW"/>
</dbReference>
<keyword evidence="5" id="KW-0862">Zinc</keyword>
<evidence type="ECO:0000313" key="9">
    <source>
        <dbReference type="EMBL" id="PAV15041.1"/>
    </source>
</evidence>
<accession>A0A286U615</accession>
<gene>
    <name evidence="9" type="ORF">PNOK_0959400</name>
</gene>
<dbReference type="PANTHER" id="PTHR22726:SF1">
    <property type="entry name" value="METALLOENDOPEPTIDASE OMA1, MITOCHONDRIAL"/>
    <property type="match status" value="1"/>
</dbReference>
<dbReference type="PANTHER" id="PTHR22726">
    <property type="entry name" value="METALLOENDOPEPTIDASE OMA1"/>
    <property type="match status" value="1"/>
</dbReference>
<dbReference type="EMBL" id="NBII01000011">
    <property type="protein sequence ID" value="PAV15041.1"/>
    <property type="molecule type" value="Genomic_DNA"/>
</dbReference>
<feature type="compositionally biased region" description="Basic residues" evidence="7">
    <location>
        <begin position="53"/>
        <end position="72"/>
    </location>
</feature>
<reference evidence="9 10" key="1">
    <citation type="journal article" date="2017" name="Mol. Ecol.">
        <title>Comparative and population genomic landscape of Phellinus noxius: A hypervariable fungus causing root rot in trees.</title>
        <authorList>
            <person name="Chung C.L."/>
            <person name="Lee T.J."/>
            <person name="Akiba M."/>
            <person name="Lee H.H."/>
            <person name="Kuo T.H."/>
            <person name="Liu D."/>
            <person name="Ke H.M."/>
            <person name="Yokoi T."/>
            <person name="Roa M.B."/>
            <person name="Lu M.J."/>
            <person name="Chang Y.Y."/>
            <person name="Ann P.J."/>
            <person name="Tsai J.N."/>
            <person name="Chen C.Y."/>
            <person name="Tzean S.S."/>
            <person name="Ota Y."/>
            <person name="Hattori T."/>
            <person name="Sahashi N."/>
            <person name="Liou R.F."/>
            <person name="Kikuchi T."/>
            <person name="Tsai I.J."/>
        </authorList>
    </citation>
    <scope>NUCLEOTIDE SEQUENCE [LARGE SCALE GENOMIC DNA]</scope>
    <source>
        <strain evidence="9 10">FFPRI411160</strain>
    </source>
</reference>
<evidence type="ECO:0000256" key="2">
    <source>
        <dbReference type="ARBA" id="ARBA00022670"/>
    </source>
</evidence>
<dbReference type="GO" id="GO:0034982">
    <property type="term" value="P:mitochondrial protein processing"/>
    <property type="evidence" value="ECO:0007669"/>
    <property type="project" value="TreeGrafter"/>
</dbReference>
<comment type="cofactor">
    <cofactor evidence="1">
        <name>Zn(2+)</name>
        <dbReference type="ChEBI" id="CHEBI:29105"/>
    </cofactor>
</comment>
<name>A0A286U615_9AGAM</name>
<keyword evidence="2" id="KW-0645">Protease</keyword>
<feature type="region of interest" description="Disordered" evidence="7">
    <location>
        <begin position="1"/>
        <end position="79"/>
    </location>
</feature>
<dbReference type="OrthoDB" id="7464992at2759"/>
<proteinExistence type="predicted"/>
<organism evidence="9 10">
    <name type="scientific">Pyrrhoderma noxium</name>
    <dbReference type="NCBI Taxonomy" id="2282107"/>
    <lineage>
        <taxon>Eukaryota</taxon>
        <taxon>Fungi</taxon>
        <taxon>Dikarya</taxon>
        <taxon>Basidiomycota</taxon>
        <taxon>Agaricomycotina</taxon>
        <taxon>Agaricomycetes</taxon>
        <taxon>Hymenochaetales</taxon>
        <taxon>Hymenochaetaceae</taxon>
        <taxon>Pyrrhoderma</taxon>
    </lineage>
</organism>
<keyword evidence="10" id="KW-1185">Reference proteome</keyword>
<dbReference type="InterPro" id="IPR001915">
    <property type="entry name" value="Peptidase_M48"/>
</dbReference>
<evidence type="ECO:0000256" key="3">
    <source>
        <dbReference type="ARBA" id="ARBA00022723"/>
    </source>
</evidence>
<dbReference type="AlphaFoldDB" id="A0A286U615"/>
<sequence length="553" mass="63653">MKREIVQGHVPTRSGPRRSKRIAAREEHQLVVPRPYIGSNQKALDSKGPRPPISKRAKPTSRKKPPSSKRPKPPNSVGELTKACIRLNIKPESSPAKVKTEKVYLDFNVNYFGDNYNLKDQGSFTRETTEEVVELHPPQMDIPAREFGAMLDEYHLKWQKISAIKIGDTDTDTIRFIDIPWPNERVLNSNQYLQKEAVAKFFLTKDWPEVKKRSQQDILKEEKRRWMEHAEKLEKWVRNGVGLLLFYYVYSHYEKVPASERMRFVFTKPSIYWENGFSKKMYWDLLEMYEQLEEEVVSLTDPTFRRVENVLSDILDANDLGILMDSSKKPRKTASKNSKGEEGLREWRLIIIKDDNIKNAMAARGLIIVFTGVLNILPKDDNNNALAALLGHEVAHVVLSHASERLNSAIAFGIVSLVIMGYIDISTISQLISYVFGSHYTYKNLYEELYTLPNKRSAEHEADILGMKLAAQACYDPKGAVTLQKRLDEYEKEVIQKIGNKNKNPDPEYRRTHPKGEHRIDQLNANLPEAISLRAASDYCSNGFIQSLKFWRS</sequence>
<dbReference type="STRING" id="2282107.A0A286U615"/>
<dbReference type="GO" id="GO:0004222">
    <property type="term" value="F:metalloendopeptidase activity"/>
    <property type="evidence" value="ECO:0007669"/>
    <property type="project" value="InterPro"/>
</dbReference>
<evidence type="ECO:0000256" key="5">
    <source>
        <dbReference type="ARBA" id="ARBA00022833"/>
    </source>
</evidence>
<dbReference type="InterPro" id="IPR051156">
    <property type="entry name" value="Mito/Outer_Membr_Metalloprot"/>
</dbReference>
<dbReference type="GO" id="GO:0006515">
    <property type="term" value="P:protein quality control for misfolded or incompletely synthesized proteins"/>
    <property type="evidence" value="ECO:0007669"/>
    <property type="project" value="TreeGrafter"/>
</dbReference>
<dbReference type="Gene3D" id="3.30.2010.10">
    <property type="entry name" value="Metalloproteases ('zincins'), catalytic domain"/>
    <property type="match status" value="1"/>
</dbReference>
<dbReference type="CDD" id="cd07331">
    <property type="entry name" value="M48C_Oma1_like"/>
    <property type="match status" value="1"/>
</dbReference>
<feature type="domain" description="Peptidase M48" evidence="8">
    <location>
        <begin position="345"/>
        <end position="525"/>
    </location>
</feature>
<comment type="caution">
    <text evidence="9">The sequence shown here is derived from an EMBL/GenBank/DDBJ whole genome shotgun (WGS) entry which is preliminary data.</text>
</comment>
<dbReference type="GO" id="GO:0005743">
    <property type="term" value="C:mitochondrial inner membrane"/>
    <property type="evidence" value="ECO:0007669"/>
    <property type="project" value="TreeGrafter"/>
</dbReference>
<keyword evidence="4" id="KW-0378">Hydrolase</keyword>
<dbReference type="Proteomes" id="UP000217199">
    <property type="component" value="Unassembled WGS sequence"/>
</dbReference>
<protein>
    <submittedName>
        <fullName evidence="9">Peptidase m48 family</fullName>
    </submittedName>
</protein>
<keyword evidence="3" id="KW-0479">Metal-binding</keyword>
<evidence type="ECO:0000256" key="4">
    <source>
        <dbReference type="ARBA" id="ARBA00022801"/>
    </source>
</evidence>
<evidence type="ECO:0000256" key="7">
    <source>
        <dbReference type="SAM" id="MobiDB-lite"/>
    </source>
</evidence>